<gene>
    <name evidence="1" type="ORF">BS101_11940</name>
</gene>
<dbReference type="RefSeq" id="WP_073539026.1">
    <property type="nucleotide sequence ID" value="NZ_CP018335.1"/>
</dbReference>
<name>A0A1L5F8P5_CLOKL</name>
<dbReference type="Proteomes" id="UP000184604">
    <property type="component" value="Chromosome"/>
</dbReference>
<evidence type="ECO:0000313" key="2">
    <source>
        <dbReference type="Proteomes" id="UP000184604"/>
    </source>
</evidence>
<sequence>MSRFYPKFDKYIPSDVQGKKAERSYIAHFKVSATKATVASTTGIHAAVTSTASPSVVTTGITQPSVPRNITATAGGTATDIKAIQVVIEGTNYAGETITETLPAFTVDTAGTVTGSKAFKTITKITIPAHDGTGATTAIGFGEKLGLPYKLAHNTVLASYLDNTKESTAPVVTIDSANLEGNTIDLNSSLNSKVVDAYLIV</sequence>
<protein>
    <submittedName>
        <fullName evidence="1">Uncharacterized protein</fullName>
    </submittedName>
</protein>
<dbReference type="OrthoDB" id="2626104at2"/>
<accession>A0A1L5F8P5</accession>
<evidence type="ECO:0000313" key="1">
    <source>
        <dbReference type="EMBL" id="APM39401.1"/>
    </source>
</evidence>
<organism evidence="1 2">
    <name type="scientific">Clostridium kluyveri</name>
    <dbReference type="NCBI Taxonomy" id="1534"/>
    <lineage>
        <taxon>Bacteria</taxon>
        <taxon>Bacillati</taxon>
        <taxon>Bacillota</taxon>
        <taxon>Clostridia</taxon>
        <taxon>Eubacteriales</taxon>
        <taxon>Clostridiaceae</taxon>
        <taxon>Clostridium</taxon>
    </lineage>
</organism>
<dbReference type="AlphaFoldDB" id="A0A1L5F8P5"/>
<proteinExistence type="predicted"/>
<dbReference type="EMBL" id="CP018335">
    <property type="protein sequence ID" value="APM39401.1"/>
    <property type="molecule type" value="Genomic_DNA"/>
</dbReference>
<reference evidence="1 2" key="1">
    <citation type="submission" date="2016-12" db="EMBL/GenBank/DDBJ databases">
        <title>Complete genome sequence of Clostridium kluyveri JZZ isolated from the pit mud of a Chinese flavor liquor-making factory.</title>
        <authorList>
            <person name="Wang Y."/>
        </authorList>
    </citation>
    <scope>NUCLEOTIDE SEQUENCE [LARGE SCALE GENOMIC DNA]</scope>
    <source>
        <strain evidence="1 2">JZZ</strain>
    </source>
</reference>